<organism evidence="2 3">
    <name type="scientific">Janthinobacterium agaricidamnosum NBRC 102515 = DSM 9628</name>
    <dbReference type="NCBI Taxonomy" id="1349767"/>
    <lineage>
        <taxon>Bacteria</taxon>
        <taxon>Pseudomonadati</taxon>
        <taxon>Pseudomonadota</taxon>
        <taxon>Betaproteobacteria</taxon>
        <taxon>Burkholderiales</taxon>
        <taxon>Oxalobacteraceae</taxon>
        <taxon>Janthinobacterium</taxon>
    </lineage>
</organism>
<dbReference type="KEGG" id="jag:GJA_4407"/>
<dbReference type="EMBL" id="HG322949">
    <property type="protein sequence ID" value="CDG85014.1"/>
    <property type="molecule type" value="Genomic_DNA"/>
</dbReference>
<dbReference type="AlphaFoldDB" id="W0V874"/>
<reference evidence="2 3" key="1">
    <citation type="journal article" date="2015" name="Genome Announc.">
        <title>Genome Sequence of Mushroom Soft-Rot Pathogen Janthinobacterium agaricidamnosum.</title>
        <authorList>
            <person name="Graupner K."/>
            <person name="Lackner G."/>
            <person name="Hertweck C."/>
        </authorList>
    </citation>
    <scope>NUCLEOTIDE SEQUENCE [LARGE SCALE GENOMIC DNA]</scope>
    <source>
        <strain evidence="3">NBRC 102515 / DSM 9628</strain>
    </source>
</reference>
<evidence type="ECO:0008006" key="4">
    <source>
        <dbReference type="Google" id="ProtNLM"/>
    </source>
</evidence>
<keyword evidence="1" id="KW-0812">Transmembrane</keyword>
<dbReference type="HOGENOM" id="CLU_2436852_0_0_4"/>
<name>W0V874_9BURK</name>
<feature type="transmembrane region" description="Helical" evidence="1">
    <location>
        <begin position="20"/>
        <end position="53"/>
    </location>
</feature>
<dbReference type="Proteomes" id="UP000027604">
    <property type="component" value="Chromosome I"/>
</dbReference>
<dbReference type="STRING" id="1349767.GJA_4407"/>
<feature type="transmembrane region" description="Helical" evidence="1">
    <location>
        <begin position="59"/>
        <end position="78"/>
    </location>
</feature>
<protein>
    <recommendedName>
        <fullName evidence="4">Transmembrane protein</fullName>
    </recommendedName>
</protein>
<evidence type="ECO:0000313" key="3">
    <source>
        <dbReference type="Proteomes" id="UP000027604"/>
    </source>
</evidence>
<dbReference type="RefSeq" id="WP_144241604.1">
    <property type="nucleotide sequence ID" value="NZ_BCTH01000091.1"/>
</dbReference>
<keyword evidence="1" id="KW-0472">Membrane</keyword>
<keyword evidence="3" id="KW-1185">Reference proteome</keyword>
<dbReference type="PATRIC" id="fig|1349767.4.peg.1052"/>
<keyword evidence="1" id="KW-1133">Transmembrane helix</keyword>
<evidence type="ECO:0000313" key="2">
    <source>
        <dbReference type="EMBL" id="CDG85014.1"/>
    </source>
</evidence>
<accession>W0V874</accession>
<proteinExistence type="predicted"/>
<dbReference type="OrthoDB" id="8758197at2"/>
<sequence>MKDINFKPLAMLFKQVWQELYRLGSLGIEAIGAMSWPALLACAIGCAFLLAILPLALTLFVIFLLIKWATATVVIANVRTKSKTEQEQAQ</sequence>
<gene>
    <name evidence="2" type="ORF">GJA_4407</name>
</gene>
<evidence type="ECO:0000256" key="1">
    <source>
        <dbReference type="SAM" id="Phobius"/>
    </source>
</evidence>